<comment type="caution">
    <text evidence="4">The sequence shown here is derived from an EMBL/GenBank/DDBJ whole genome shotgun (WGS) entry which is preliminary data.</text>
</comment>
<gene>
    <name evidence="4" type="ORF">HDU87_004637</name>
</gene>
<dbReference type="PANTHER" id="PTHR23248">
    <property type="entry name" value="PHOSPHOLIPID SCRAMBLASE-RELATED"/>
    <property type="match status" value="1"/>
</dbReference>
<dbReference type="PANTHER" id="PTHR23248:SF9">
    <property type="entry name" value="PHOSPHOLIPID SCRAMBLASE"/>
    <property type="match status" value="1"/>
</dbReference>
<evidence type="ECO:0000256" key="1">
    <source>
        <dbReference type="ARBA" id="ARBA00005350"/>
    </source>
</evidence>
<accession>A0AAD5TI42</accession>
<name>A0AAD5TI42_9FUNG</name>
<sequence length="330" mass="34880">MMNVLLGYEQANKYAIKNSRGEDVGYIAEEDTRLSGALARQFLRTRRPFKADILDKDGKLVLKIDRPPKYFLSSTIFIRDEHDNEIGEIKQVWNLMRRKYDLFWKGSQFGYIDAGTLAWDFHVLGENGERIAAVNRNFGGFAREIFTDTGAYAIHLDDEVDKENPGRPISLDERALLLACAVQVDIDYFSRHSSHGGGFMPFGMFGGGAPVPAAEGEANPEHGVGAATGVGAVGEAGAGAAVGAGAGSVYGAAAGEAGAASGPAPPSSTEGNVWGDPAPPPSGGSPWADPAPPPPTSGTNAWGDQILSDEEVANNAGEGAGNWFDGFFDD</sequence>
<comment type="similarity">
    <text evidence="1 2">Belongs to the phospholipid scramblase family.</text>
</comment>
<dbReference type="Pfam" id="PF03803">
    <property type="entry name" value="Scramblase"/>
    <property type="match status" value="1"/>
</dbReference>
<evidence type="ECO:0000256" key="2">
    <source>
        <dbReference type="RuleBase" id="RU363116"/>
    </source>
</evidence>
<proteinExistence type="inferred from homology"/>
<dbReference type="AlphaFoldDB" id="A0AAD5TI42"/>
<feature type="region of interest" description="Disordered" evidence="3">
    <location>
        <begin position="256"/>
        <end position="330"/>
    </location>
</feature>
<evidence type="ECO:0000256" key="3">
    <source>
        <dbReference type="SAM" id="MobiDB-lite"/>
    </source>
</evidence>
<dbReference type="GO" id="GO:0005886">
    <property type="term" value="C:plasma membrane"/>
    <property type="evidence" value="ECO:0007669"/>
    <property type="project" value="TreeGrafter"/>
</dbReference>
<keyword evidence="5" id="KW-1185">Reference proteome</keyword>
<protein>
    <recommendedName>
        <fullName evidence="2">Phospholipid scramblase</fullName>
    </recommendedName>
</protein>
<reference evidence="4" key="1">
    <citation type="submission" date="2020-05" db="EMBL/GenBank/DDBJ databases">
        <title>Phylogenomic resolution of chytrid fungi.</title>
        <authorList>
            <person name="Stajich J.E."/>
            <person name="Amses K."/>
            <person name="Simmons R."/>
            <person name="Seto K."/>
            <person name="Myers J."/>
            <person name="Bonds A."/>
            <person name="Quandt C.A."/>
            <person name="Barry K."/>
            <person name="Liu P."/>
            <person name="Grigoriev I."/>
            <person name="Longcore J.E."/>
            <person name="James T.Y."/>
        </authorList>
    </citation>
    <scope>NUCLEOTIDE SEQUENCE</scope>
    <source>
        <strain evidence="4">JEL0379</strain>
    </source>
</reference>
<dbReference type="SUPFAM" id="SSF54518">
    <property type="entry name" value="Tubby C-terminal domain-like"/>
    <property type="match status" value="1"/>
</dbReference>
<dbReference type="EMBL" id="JADGJQ010000035">
    <property type="protein sequence ID" value="KAJ3177145.1"/>
    <property type="molecule type" value="Genomic_DNA"/>
</dbReference>
<evidence type="ECO:0000313" key="4">
    <source>
        <dbReference type="EMBL" id="KAJ3177145.1"/>
    </source>
</evidence>
<dbReference type="Proteomes" id="UP001212152">
    <property type="component" value="Unassembled WGS sequence"/>
</dbReference>
<feature type="compositionally biased region" description="Low complexity" evidence="3">
    <location>
        <begin position="256"/>
        <end position="276"/>
    </location>
</feature>
<organism evidence="4 5">
    <name type="scientific">Geranomyces variabilis</name>
    <dbReference type="NCBI Taxonomy" id="109894"/>
    <lineage>
        <taxon>Eukaryota</taxon>
        <taxon>Fungi</taxon>
        <taxon>Fungi incertae sedis</taxon>
        <taxon>Chytridiomycota</taxon>
        <taxon>Chytridiomycota incertae sedis</taxon>
        <taxon>Chytridiomycetes</taxon>
        <taxon>Spizellomycetales</taxon>
        <taxon>Powellomycetaceae</taxon>
        <taxon>Geranomyces</taxon>
    </lineage>
</organism>
<evidence type="ECO:0000313" key="5">
    <source>
        <dbReference type="Proteomes" id="UP001212152"/>
    </source>
</evidence>
<dbReference type="InterPro" id="IPR025659">
    <property type="entry name" value="Tubby-like_C"/>
</dbReference>
<dbReference type="InterPro" id="IPR005552">
    <property type="entry name" value="Scramblase"/>
</dbReference>
<feature type="compositionally biased region" description="Pro residues" evidence="3">
    <location>
        <begin position="277"/>
        <end position="296"/>
    </location>
</feature>
<dbReference type="GO" id="GO:0017128">
    <property type="term" value="F:phospholipid scramblase activity"/>
    <property type="evidence" value="ECO:0007669"/>
    <property type="project" value="InterPro"/>
</dbReference>